<dbReference type="GO" id="GO:0031469">
    <property type="term" value="C:bacterial microcompartment"/>
    <property type="evidence" value="ECO:0007669"/>
    <property type="project" value="UniProtKB-SubCell"/>
</dbReference>
<feature type="domain" description="BMC" evidence="4">
    <location>
        <begin position="4"/>
        <end position="86"/>
    </location>
</feature>
<evidence type="ECO:0000256" key="2">
    <source>
        <dbReference type="ARBA" id="ARBA00024446"/>
    </source>
</evidence>
<comment type="subcellular location">
    <subcellularLocation>
        <location evidence="1">Bacterial microcompartment</location>
    </subcellularLocation>
</comment>
<dbReference type="Gene3D" id="3.30.70.1710">
    <property type="match status" value="2"/>
</dbReference>
<dbReference type="SMART" id="SM00877">
    <property type="entry name" value="BMC"/>
    <property type="match status" value="2"/>
</dbReference>
<proteinExistence type="inferred from homology"/>
<protein>
    <submittedName>
        <fullName evidence="5">Microcompartment protein</fullName>
    </submittedName>
</protein>
<dbReference type="PANTHER" id="PTHR33941:SF11">
    <property type="entry name" value="BACTERIAL MICROCOMPARTMENT SHELL PROTEIN PDUJ"/>
    <property type="match status" value="1"/>
</dbReference>
<dbReference type="PROSITE" id="PS51930">
    <property type="entry name" value="BMC_2"/>
    <property type="match status" value="2"/>
</dbReference>
<dbReference type="EMBL" id="LGFO01000007">
    <property type="protein sequence ID" value="KUK37167.1"/>
    <property type="molecule type" value="Genomic_DNA"/>
</dbReference>
<sequence>MITAIGLVEFQSIAKGIEGADAMVKAGRVELVLARPICPGKYIALVEGDVAAVRAAVDAGIACGEEMIVDTFVIPNIHSLVLKGLYGQVEFEKVDALGIIETFSVASLIEAADAAVKTADVRPLEIRLAVGVGGKSYVVVTGDVAAVESAVRAGADVAAQRGLLVKEVVIPGPASEIKKGAF</sequence>
<dbReference type="PIRSF" id="PIRSF034834">
    <property type="entry name" value="PduT"/>
    <property type="match status" value="1"/>
</dbReference>
<dbReference type="InterPro" id="IPR044872">
    <property type="entry name" value="CcmK/CsoS1_BMC"/>
</dbReference>
<accession>A0A101FHM3</accession>
<comment type="caution">
    <text evidence="5">The sequence shown here is derived from an EMBL/GenBank/DDBJ whole genome shotgun (WGS) entry which is preliminary data.</text>
</comment>
<keyword evidence="2" id="KW-1283">Bacterial microcompartment</keyword>
<reference evidence="6" key="1">
    <citation type="journal article" date="2015" name="MBio">
        <title>Genome-Resolved Metagenomic Analysis Reveals Roles for Candidate Phyla and Other Microbial Community Members in Biogeochemical Transformations in Oil Reservoirs.</title>
        <authorList>
            <person name="Hu P."/>
            <person name="Tom L."/>
            <person name="Singh A."/>
            <person name="Thomas B.C."/>
            <person name="Baker B.J."/>
            <person name="Piceno Y.M."/>
            <person name="Andersen G.L."/>
            <person name="Banfield J.F."/>
        </authorList>
    </citation>
    <scope>NUCLEOTIDE SEQUENCE [LARGE SCALE GENOMIC DNA]</scope>
</reference>
<dbReference type="Proteomes" id="UP000053326">
    <property type="component" value="Unassembled WGS sequence"/>
</dbReference>
<name>A0A101FHM3_9THEO</name>
<dbReference type="CDD" id="cd07053">
    <property type="entry name" value="BMC_PduT_repeat1"/>
    <property type="match status" value="1"/>
</dbReference>
<evidence type="ECO:0000313" key="6">
    <source>
        <dbReference type="Proteomes" id="UP000053326"/>
    </source>
</evidence>
<evidence type="ECO:0000259" key="4">
    <source>
        <dbReference type="PROSITE" id="PS51930"/>
    </source>
</evidence>
<organism evidence="5 6">
    <name type="scientific">Thermacetogenium phaeum</name>
    <dbReference type="NCBI Taxonomy" id="85874"/>
    <lineage>
        <taxon>Bacteria</taxon>
        <taxon>Bacillati</taxon>
        <taxon>Bacillota</taxon>
        <taxon>Clostridia</taxon>
        <taxon>Thermoanaerobacterales</taxon>
        <taxon>Thermoanaerobacteraceae</taxon>
        <taxon>Thermacetogenium</taxon>
    </lineage>
</organism>
<evidence type="ECO:0000256" key="1">
    <source>
        <dbReference type="ARBA" id="ARBA00024322"/>
    </source>
</evidence>
<dbReference type="InterPro" id="IPR050575">
    <property type="entry name" value="BMC_shell"/>
</dbReference>
<evidence type="ECO:0000313" key="5">
    <source>
        <dbReference type="EMBL" id="KUK37167.1"/>
    </source>
</evidence>
<dbReference type="InterPro" id="IPR011238">
    <property type="entry name" value="Micro_shell_prot_PduT"/>
</dbReference>
<dbReference type="SUPFAM" id="SSF143414">
    <property type="entry name" value="CcmK-like"/>
    <property type="match status" value="2"/>
</dbReference>
<dbReference type="CDD" id="cd07054">
    <property type="entry name" value="BMC_PduT_repeat2"/>
    <property type="match status" value="1"/>
</dbReference>
<dbReference type="InterPro" id="IPR037233">
    <property type="entry name" value="CcmK-like_sf"/>
</dbReference>
<dbReference type="InterPro" id="IPR000249">
    <property type="entry name" value="BMC_dom"/>
</dbReference>
<dbReference type="AlphaFoldDB" id="A0A101FHM3"/>
<comment type="similarity">
    <text evidence="3">Belongs to the bacterial microcompartments protein family.</text>
</comment>
<evidence type="ECO:0000256" key="3">
    <source>
        <dbReference type="PROSITE-ProRule" id="PRU01278"/>
    </source>
</evidence>
<feature type="domain" description="BMC" evidence="4">
    <location>
        <begin position="96"/>
        <end position="182"/>
    </location>
</feature>
<dbReference type="PANTHER" id="PTHR33941">
    <property type="entry name" value="PROPANEDIOL UTILIZATION PROTEIN PDUA"/>
    <property type="match status" value="1"/>
</dbReference>
<dbReference type="Pfam" id="PF00936">
    <property type="entry name" value="BMC"/>
    <property type="match status" value="2"/>
</dbReference>
<gene>
    <name evidence="5" type="ORF">XD66_0138</name>
</gene>